<feature type="transmembrane region" description="Helical" evidence="1">
    <location>
        <begin position="12"/>
        <end position="32"/>
    </location>
</feature>
<name>A0ABX8GYA9_9BACT</name>
<feature type="transmembrane region" description="Helical" evidence="1">
    <location>
        <begin position="52"/>
        <end position="72"/>
    </location>
</feature>
<evidence type="ECO:0000313" key="3">
    <source>
        <dbReference type="EMBL" id="QWG08286.1"/>
    </source>
</evidence>
<protein>
    <submittedName>
        <fullName evidence="3">Acyltransferase</fullName>
    </submittedName>
</protein>
<keyword evidence="3" id="KW-0808">Transferase</keyword>
<dbReference type="RefSeq" id="WP_144072210.1">
    <property type="nucleotide sequence ID" value="NZ_CP076128.1"/>
</dbReference>
<evidence type="ECO:0000256" key="1">
    <source>
        <dbReference type="SAM" id="Phobius"/>
    </source>
</evidence>
<dbReference type="EMBL" id="CP076128">
    <property type="protein sequence ID" value="QWG08286.1"/>
    <property type="molecule type" value="Genomic_DNA"/>
</dbReference>
<evidence type="ECO:0000259" key="2">
    <source>
        <dbReference type="Pfam" id="PF01757"/>
    </source>
</evidence>
<feature type="transmembrane region" description="Helical" evidence="1">
    <location>
        <begin position="153"/>
        <end position="174"/>
    </location>
</feature>
<dbReference type="GO" id="GO:0016746">
    <property type="term" value="F:acyltransferase activity"/>
    <property type="evidence" value="ECO:0007669"/>
    <property type="project" value="UniProtKB-KW"/>
</dbReference>
<feature type="transmembrane region" description="Helical" evidence="1">
    <location>
        <begin position="210"/>
        <end position="228"/>
    </location>
</feature>
<keyword evidence="1" id="KW-1133">Transmembrane helix</keyword>
<feature type="domain" description="Acyltransferase 3" evidence="2">
    <location>
        <begin position="13"/>
        <end position="348"/>
    </location>
</feature>
<keyword evidence="4" id="KW-1185">Reference proteome</keyword>
<feature type="transmembrane region" description="Helical" evidence="1">
    <location>
        <begin position="181"/>
        <end position="198"/>
    </location>
</feature>
<feature type="transmembrane region" description="Helical" evidence="1">
    <location>
        <begin position="240"/>
        <end position="259"/>
    </location>
</feature>
<dbReference type="InterPro" id="IPR002656">
    <property type="entry name" value="Acyl_transf_3_dom"/>
</dbReference>
<evidence type="ECO:0000313" key="4">
    <source>
        <dbReference type="Proteomes" id="UP000682802"/>
    </source>
</evidence>
<organism evidence="3 4">
    <name type="scientific">Flammeovirga kamogawensis</name>
    <dbReference type="NCBI Taxonomy" id="373891"/>
    <lineage>
        <taxon>Bacteria</taxon>
        <taxon>Pseudomonadati</taxon>
        <taxon>Bacteroidota</taxon>
        <taxon>Cytophagia</taxon>
        <taxon>Cytophagales</taxon>
        <taxon>Flammeovirgaceae</taxon>
        <taxon>Flammeovirga</taxon>
    </lineage>
</organism>
<dbReference type="Proteomes" id="UP000682802">
    <property type="component" value="Chromosome 1"/>
</dbReference>
<dbReference type="PANTHER" id="PTHR23028">
    <property type="entry name" value="ACETYLTRANSFERASE"/>
    <property type="match status" value="1"/>
</dbReference>
<keyword evidence="1" id="KW-0812">Transmembrane</keyword>
<feature type="transmembrane region" description="Helical" evidence="1">
    <location>
        <begin position="93"/>
        <end position="115"/>
    </location>
</feature>
<keyword evidence="1" id="KW-0472">Membrane</keyword>
<dbReference type="PANTHER" id="PTHR23028:SF53">
    <property type="entry name" value="ACYL_TRANSF_3 DOMAIN-CONTAINING PROTEIN"/>
    <property type="match status" value="1"/>
</dbReference>
<accession>A0ABX8GYA9</accession>
<dbReference type="InterPro" id="IPR050879">
    <property type="entry name" value="Acyltransferase_3"/>
</dbReference>
<reference evidence="3 4" key="1">
    <citation type="submission" date="2021-05" db="EMBL/GenBank/DDBJ databases">
        <title>Comparative genomic studies on the polysaccharide-degrading batcterial strains of the Flammeovirga genus.</title>
        <authorList>
            <person name="Zewei F."/>
            <person name="Zheng Z."/>
            <person name="Yu L."/>
            <person name="Ruyue G."/>
            <person name="Yanhong M."/>
            <person name="Yuanyuan C."/>
            <person name="Jingyan G."/>
            <person name="Wenjun H."/>
        </authorList>
    </citation>
    <scope>NUCLEOTIDE SEQUENCE [LARGE SCALE GENOMIC DNA]</scope>
    <source>
        <strain evidence="3 4">YS10</strain>
    </source>
</reference>
<feature type="transmembrane region" description="Helical" evidence="1">
    <location>
        <begin position="265"/>
        <end position="281"/>
    </location>
</feature>
<keyword evidence="3" id="KW-0012">Acyltransferase</keyword>
<proteinExistence type="predicted"/>
<feature type="transmembrane region" description="Helical" evidence="1">
    <location>
        <begin position="293"/>
        <end position="316"/>
    </location>
</feature>
<feature type="transmembrane region" description="Helical" evidence="1">
    <location>
        <begin position="336"/>
        <end position="357"/>
    </location>
</feature>
<gene>
    <name evidence="3" type="ORF">KM029_04945</name>
</gene>
<sequence>MGKVTHITSLTPLRGIAALWVVLFHIDVSTYYRDLGAILPREATGLFSKGYLWVDFFFLLSGFIIYHVYGKLFTEGVDFHKAKKYIWSRFTRIYPLHLFTLLIVLIGTMVVTHFYPQIEEDGSWTTYFATSALPGQFLMFNAMNTYHFLSWNMPSWSIGAEWGTYLLSIFFLPFLGRQNKISLLFTSLVAYLGLYLLVKLHPNHSLDITWDYGFLRCLFSFIIGVNLYRVYIWEHGKEQLSKDSIFVILLVTIFLGFHFKLYDLIFIPLFSLLILSAAYNTTKVKAILEKPIFNYLGKISYSIYLIHGLVFFFFWFQFPHWKLAFGWDIMPSLWRIAYIFTFLGSTILLSILSYHFVEVKARNWLRRK</sequence>
<dbReference type="Pfam" id="PF01757">
    <property type="entry name" value="Acyl_transf_3"/>
    <property type="match status" value="1"/>
</dbReference>